<feature type="compositionally biased region" description="Basic and acidic residues" evidence="2">
    <location>
        <begin position="61"/>
        <end position="73"/>
    </location>
</feature>
<feature type="region of interest" description="Disordered" evidence="2">
    <location>
        <begin position="85"/>
        <end position="133"/>
    </location>
</feature>
<comment type="caution">
    <text evidence="3">The sequence shown here is derived from an EMBL/GenBank/DDBJ whole genome shotgun (WGS) entry which is preliminary data.</text>
</comment>
<feature type="region of interest" description="Disordered" evidence="2">
    <location>
        <begin position="284"/>
        <end position="314"/>
    </location>
</feature>
<evidence type="ECO:0000313" key="4">
    <source>
        <dbReference type="Proteomes" id="UP001328107"/>
    </source>
</evidence>
<organism evidence="3 4">
    <name type="scientific">Pristionchus mayeri</name>
    <dbReference type="NCBI Taxonomy" id="1317129"/>
    <lineage>
        <taxon>Eukaryota</taxon>
        <taxon>Metazoa</taxon>
        <taxon>Ecdysozoa</taxon>
        <taxon>Nematoda</taxon>
        <taxon>Chromadorea</taxon>
        <taxon>Rhabditida</taxon>
        <taxon>Rhabditina</taxon>
        <taxon>Diplogasteromorpha</taxon>
        <taxon>Diplogasteroidea</taxon>
        <taxon>Neodiplogasteridae</taxon>
        <taxon>Pristionchus</taxon>
    </lineage>
</organism>
<keyword evidence="1" id="KW-0175">Coiled coil</keyword>
<proteinExistence type="predicted"/>
<dbReference type="AlphaFoldDB" id="A0AAN5HZ96"/>
<sequence>DDDDDDDGGGGLIDDDDERIIVNAEDASGGAALDNHDPVDEFFMSDVDDENPLSSTTGASSDKRTDFTAGDDQRLGELADVNGMLDPTFVSDMQPSAAVRGMGKKDDSHWKGGNQEPVKPKKERKKKGEDEPVKRNWFDCDGDILSKTKLYRTKFPQTTRSTDLMKETDQLIMPEQVNIVPQEEYDSSLFFKSFFNPTELLPNYVERAGSGEDEQSGIVRLDPDARLEHYSNMLDSSLGWARQDGEDVFLSFLRTFRHFPDVATQQEMDVEDRVRSGEIDPEQAAKELSQKDQGNASFGGGLDDLDDFSGGGGEMDDDYDEGIGGVGASSMGDGALPTTTTSTVPSESSAFVKDSRAVSQARSLAAASTHGYGMRVADSEDGDDEADAYAKMGDREYHLRLIKLDTVAMKTALSDVLTNPLMVAEKLDETLGHFNRVFPTQQLEGMVKEKRTKPNLQTINEDEEMEVEHRSSFADSFLEDAVDSRDPQEIIDETLMELPDAMNVTRALFAPVKEKVKPEKTVNFGNAANSSQNKSQAQHEHIELKGHHTLKSTFTCLPARLPMKATSDVTVASTISMILHLANEHNLILEQNVQKAGGVAEEGKGTFGDWMNDFEIVDLPTGLGNKLITCQVQCLDDADGSKIAKMSKRISSATEVLQQLSADEDVGDAEKRQKETEKVLAEMAAQQRREAEEERRQAREELEAMRKANGFVARSSNGQGASTDDVVELSDDSDVVELGEQSMFFKAPAPKRTTPRKANGNDQSGESPSAKRARMRPSAAGQVDETIIVLDD</sequence>
<keyword evidence="4" id="KW-1185">Reference proteome</keyword>
<evidence type="ECO:0008006" key="5">
    <source>
        <dbReference type="Google" id="ProtNLM"/>
    </source>
</evidence>
<gene>
    <name evidence="3" type="ORF">PMAYCL1PPCAC_15976</name>
</gene>
<feature type="compositionally biased region" description="Acidic residues" evidence="2">
    <location>
        <begin position="1"/>
        <end position="18"/>
    </location>
</feature>
<name>A0AAN5HZ96_9BILA</name>
<feature type="region of interest" description="Disordered" evidence="2">
    <location>
        <begin position="741"/>
        <end position="792"/>
    </location>
</feature>
<feature type="coiled-coil region" evidence="1">
    <location>
        <begin position="643"/>
        <end position="708"/>
    </location>
</feature>
<protein>
    <recommendedName>
        <fullName evidence="5">Condensin complex subunit 2</fullName>
    </recommendedName>
</protein>
<evidence type="ECO:0000256" key="1">
    <source>
        <dbReference type="SAM" id="Coils"/>
    </source>
</evidence>
<evidence type="ECO:0000256" key="2">
    <source>
        <dbReference type="SAM" id="MobiDB-lite"/>
    </source>
</evidence>
<reference evidence="4" key="1">
    <citation type="submission" date="2022-10" db="EMBL/GenBank/DDBJ databases">
        <title>Genome assembly of Pristionchus species.</title>
        <authorList>
            <person name="Yoshida K."/>
            <person name="Sommer R.J."/>
        </authorList>
    </citation>
    <scope>NUCLEOTIDE SEQUENCE [LARGE SCALE GENOMIC DNA]</scope>
    <source>
        <strain evidence="4">RS5460</strain>
    </source>
</reference>
<feature type="region of interest" description="Disordered" evidence="2">
    <location>
        <begin position="1"/>
        <end position="73"/>
    </location>
</feature>
<accession>A0AAN5HZ96</accession>
<feature type="non-terminal residue" evidence="3">
    <location>
        <position position="1"/>
    </location>
</feature>
<dbReference type="Proteomes" id="UP001328107">
    <property type="component" value="Unassembled WGS sequence"/>
</dbReference>
<evidence type="ECO:0000313" key="3">
    <source>
        <dbReference type="EMBL" id="GMR45781.1"/>
    </source>
</evidence>
<dbReference type="EMBL" id="BTRK01000004">
    <property type="protein sequence ID" value="GMR45781.1"/>
    <property type="molecule type" value="Genomic_DNA"/>
</dbReference>